<dbReference type="EMBL" id="MTSL01000086">
    <property type="protein sequence ID" value="PJF19027.1"/>
    <property type="molecule type" value="Genomic_DNA"/>
</dbReference>
<accession>A0A2H9TMR5</accession>
<dbReference type="SMART" id="SM01301">
    <property type="entry name" value="PTPlike_phytase"/>
    <property type="match status" value="1"/>
</dbReference>
<evidence type="ECO:0000313" key="2">
    <source>
        <dbReference type="Proteomes" id="UP000240830"/>
    </source>
</evidence>
<comment type="caution">
    <text evidence="1">The sequence shown here is derived from an EMBL/GenBank/DDBJ whole genome shotgun (WGS) entry which is preliminary data.</text>
</comment>
<organism evidence="1 2">
    <name type="scientific">Paramicrosporidium saccamoebae</name>
    <dbReference type="NCBI Taxonomy" id="1246581"/>
    <lineage>
        <taxon>Eukaryota</taxon>
        <taxon>Fungi</taxon>
        <taxon>Fungi incertae sedis</taxon>
        <taxon>Cryptomycota</taxon>
        <taxon>Cryptomycota incertae sedis</taxon>
        <taxon>Paramicrosporidium</taxon>
    </lineage>
</organism>
<dbReference type="InterPro" id="IPR016130">
    <property type="entry name" value="Tyr_Pase_AS"/>
</dbReference>
<dbReference type="PROSITE" id="PS00383">
    <property type="entry name" value="TYR_PHOSPHATASE_1"/>
    <property type="match status" value="1"/>
</dbReference>
<dbReference type="OrthoDB" id="10668019at2759"/>
<dbReference type="Pfam" id="PF14566">
    <property type="entry name" value="PTPlike_phytase"/>
    <property type="match status" value="1"/>
</dbReference>
<protein>
    <recommendedName>
        <fullName evidence="3">Tyrosine specific protein phosphatases domain-containing protein</fullName>
    </recommendedName>
</protein>
<keyword evidence="2" id="KW-1185">Reference proteome</keyword>
<dbReference type="SUPFAM" id="SSF52799">
    <property type="entry name" value="(Phosphotyrosine protein) phosphatases II"/>
    <property type="match status" value="1"/>
</dbReference>
<gene>
    <name evidence="1" type="ORF">PSACC_01155</name>
</gene>
<sequence>MKLSIIVSPLVGASLCPPYSQNEAGNATRELVLNECPPTPRRYRSVTDNPAMHFKPYHEQVGPVPPLDLTGYEATRMSGSAQFCGNHLTWLKNAWGGETTVVDLRMESHGFLDDQAVGLFCPRNWDRLHTKMDDLTKNELDDFKKLAGQHSAIVYEKPHDSEKIQNRTQLKFTTARTEGSLLEAGNVKYVRIYMPDHRRPRDREVQQFVELNESASTWLHFHCKAGKGRTTMAMIMRDMLINHQLPAQTLIQRNNVYGRLNLTDIEKMRGTYKEHWVRERVAFLYMFYEFTKTRHPNLSWYDYLGQQSERYGAQMVQSLGSITCTKPVKLIIAGIEDDS</sequence>
<proteinExistence type="predicted"/>
<name>A0A2H9TMR5_9FUNG</name>
<reference evidence="1 2" key="1">
    <citation type="submission" date="2016-10" db="EMBL/GenBank/DDBJ databases">
        <title>The genome of Paramicrosporidium saccamoebae is the missing link in understanding Cryptomycota and Microsporidia evolution.</title>
        <authorList>
            <person name="Quandt C.A."/>
            <person name="Beaudet D."/>
            <person name="Corsaro D."/>
            <person name="Michel R."/>
            <person name="Corradi N."/>
            <person name="James T."/>
        </authorList>
    </citation>
    <scope>NUCLEOTIDE SEQUENCE [LARGE SCALE GENOMIC DNA]</scope>
    <source>
        <strain evidence="1 2">KSL3</strain>
    </source>
</reference>
<dbReference type="Gene3D" id="3.90.190.10">
    <property type="entry name" value="Protein tyrosine phosphatase superfamily"/>
    <property type="match status" value="1"/>
</dbReference>
<evidence type="ECO:0008006" key="3">
    <source>
        <dbReference type="Google" id="ProtNLM"/>
    </source>
</evidence>
<dbReference type="Proteomes" id="UP000240830">
    <property type="component" value="Unassembled WGS sequence"/>
</dbReference>
<dbReference type="AlphaFoldDB" id="A0A2H9TMR5"/>
<dbReference type="Gene3D" id="3.30.70.1690">
    <property type="match status" value="1"/>
</dbReference>
<evidence type="ECO:0000313" key="1">
    <source>
        <dbReference type="EMBL" id="PJF19027.1"/>
    </source>
</evidence>
<dbReference type="InterPro" id="IPR029021">
    <property type="entry name" value="Prot-tyrosine_phosphatase-like"/>
</dbReference>